<reference evidence="1 2" key="1">
    <citation type="submission" date="2017-01" db="EMBL/GenBank/DDBJ databases">
        <title>Complete genome of Lacinutrix venerupis DOK2-8 isolated from seawater in Dokdo.</title>
        <authorList>
            <person name="Chi W.-J."/>
            <person name="Kim J.H."/>
        </authorList>
    </citation>
    <scope>NUCLEOTIDE SEQUENCE [LARGE SCALE GENOMIC DNA]</scope>
    <source>
        <strain evidence="1 2">DOK2-8</strain>
    </source>
</reference>
<accession>A0AAC9LPF1</accession>
<gene>
    <name evidence="1" type="ORF">BWR22_13670</name>
</gene>
<dbReference type="AlphaFoldDB" id="A0AAC9LPF1"/>
<name>A0AAC9LPF1_9FLAO</name>
<dbReference type="RefSeq" id="WP_076734210.1">
    <property type="nucleotide sequence ID" value="NZ_CP019352.1"/>
</dbReference>
<proteinExistence type="predicted"/>
<protein>
    <recommendedName>
        <fullName evidence="3">DUF3095 family protein</fullName>
    </recommendedName>
</protein>
<evidence type="ECO:0008006" key="3">
    <source>
        <dbReference type="Google" id="ProtNLM"/>
    </source>
</evidence>
<keyword evidence="2" id="KW-1185">Reference proteome</keyword>
<dbReference type="EMBL" id="CP019352">
    <property type="protein sequence ID" value="APY01308.1"/>
    <property type="molecule type" value="Genomic_DNA"/>
</dbReference>
<dbReference type="Proteomes" id="UP000187506">
    <property type="component" value="Chromosome"/>
</dbReference>
<dbReference type="InterPro" id="IPR021445">
    <property type="entry name" value="DUF3095"/>
</dbReference>
<evidence type="ECO:0000313" key="1">
    <source>
        <dbReference type="EMBL" id="APY01308.1"/>
    </source>
</evidence>
<sequence>MKVNNAFYHKLIKHNITLQRLLEDERLFTQVPENWYVVVADVENSTIAVENGLHNEVNLAATGSIVAVLNEFKLKERYFKIPYFFGGDGATFIVPATVRKNVMDILEVHRVHVQNNLSLNLRIGTMSVKDILSAGFKLKIAKLKLNPLLTIPVILGNGLKYAEDEIKASWLPSKKSFPKKEVNLEGMECRWDEIVPENEGKKVVCLLVFCENEIQQAKVYAEVITKINSIFGNLDKRQPISTISLKLNSSIAKIRKEMYAKIGKYSIGYLAKNWFLTVLGKVYFKFFKKGKKYLEELSQLSDTIMMDGTINTVMVGKEKDIDKLKTYLTHRENKGELTFGIHTTYASVMSCYVQDRKEKHIHFVDATEGGYTTAAISFKKKLNNK</sequence>
<evidence type="ECO:0000313" key="2">
    <source>
        <dbReference type="Proteomes" id="UP000187506"/>
    </source>
</evidence>
<organism evidence="1 2">
    <name type="scientific">Lacinutrix venerupis</name>
    <dbReference type="NCBI Taxonomy" id="1486034"/>
    <lineage>
        <taxon>Bacteria</taxon>
        <taxon>Pseudomonadati</taxon>
        <taxon>Bacteroidota</taxon>
        <taxon>Flavobacteriia</taxon>
        <taxon>Flavobacteriales</taxon>
        <taxon>Flavobacteriaceae</taxon>
        <taxon>Lacinutrix</taxon>
    </lineage>
</organism>
<dbReference type="KEGG" id="lvn:BWR22_13670"/>
<dbReference type="Pfam" id="PF11294">
    <property type="entry name" value="DUF3095"/>
    <property type="match status" value="1"/>
</dbReference>